<evidence type="ECO:0000256" key="1">
    <source>
        <dbReference type="ARBA" id="ARBA00005234"/>
    </source>
</evidence>
<dbReference type="InterPro" id="IPR051947">
    <property type="entry name" value="Sentrin-specific_protease"/>
</dbReference>
<dbReference type="FunFam" id="1.10.418.20:FF:000004">
    <property type="entry name" value="sentrin-specific protease 7 isoform X1"/>
    <property type="match status" value="1"/>
</dbReference>
<dbReference type="GO" id="GO:0016926">
    <property type="term" value="P:protein desumoylation"/>
    <property type="evidence" value="ECO:0007669"/>
    <property type="project" value="TreeGrafter"/>
</dbReference>
<evidence type="ECO:0000313" key="8">
    <source>
        <dbReference type="EMBL" id="JAC18293.1"/>
    </source>
</evidence>
<reference evidence="8" key="1">
    <citation type="journal article" date="2014" name="PLoS Negl. Trop. Dis.">
        <title>An updated insight into the Sialotranscriptome of Triatoma infestans: developmental stage and geographic variations.</title>
        <authorList>
            <person name="Schwarz A."/>
            <person name="Medrano-Mercado N."/>
            <person name="Schaub G.A."/>
            <person name="Struchiner C.J."/>
            <person name="Bargues M.D."/>
            <person name="Levy M.Z."/>
            <person name="Ribeiro J.M."/>
        </authorList>
    </citation>
    <scope>NUCLEOTIDE SEQUENCE</scope>
    <source>
        <strain evidence="8">Chile</strain>
        <tissue evidence="8">Salivary glands</tissue>
    </source>
</reference>
<dbReference type="FunFam" id="1.10.418.20:FF:000001">
    <property type="entry name" value="sentrin-specific protease 6 isoform X1"/>
    <property type="match status" value="1"/>
</dbReference>
<dbReference type="EMBL" id="GBBI01000419">
    <property type="protein sequence ID" value="JAC18293.1"/>
    <property type="molecule type" value="mRNA"/>
</dbReference>
<feature type="compositionally biased region" description="Acidic residues" evidence="6">
    <location>
        <begin position="602"/>
        <end position="625"/>
    </location>
</feature>
<organism evidence="8">
    <name type="scientific">Triatoma infestans</name>
    <name type="common">Assassin bug</name>
    <dbReference type="NCBI Taxonomy" id="30076"/>
    <lineage>
        <taxon>Eukaryota</taxon>
        <taxon>Metazoa</taxon>
        <taxon>Ecdysozoa</taxon>
        <taxon>Arthropoda</taxon>
        <taxon>Hexapoda</taxon>
        <taxon>Insecta</taxon>
        <taxon>Pterygota</taxon>
        <taxon>Neoptera</taxon>
        <taxon>Paraneoptera</taxon>
        <taxon>Hemiptera</taxon>
        <taxon>Heteroptera</taxon>
        <taxon>Panheteroptera</taxon>
        <taxon>Cimicomorpha</taxon>
        <taxon>Reduviidae</taxon>
        <taxon>Triatominae</taxon>
        <taxon>Triatoma</taxon>
    </lineage>
</organism>
<evidence type="ECO:0000256" key="3">
    <source>
        <dbReference type="ARBA" id="ARBA00022670"/>
    </source>
</evidence>
<feature type="region of interest" description="Disordered" evidence="6">
    <location>
        <begin position="786"/>
        <end position="822"/>
    </location>
</feature>
<evidence type="ECO:0000256" key="2">
    <source>
        <dbReference type="ARBA" id="ARBA00022553"/>
    </source>
</evidence>
<sequence>TSEALKNYNFDDGEHAELVVETPDGQETRFIYTQPLDTTDIRKILHHVCRSVGISETMEAIIPEYLDNQSSDDPKSDEIDSQELVVQTNGMSSSDREDCHTYILTKRSVCPVCGCVSQDNRCHKCRRKLSTTVHIISPGKSTGTELILKKKSEFKEGDPKKRKCQRKHKKFEEPVCLTISSDEEEGDSNNKQASQNGLGSEENIVTEVRRKEPNITEETESPEEAMTRGVAGGGMDFSELLDCPDLEKALIQCRTVRIGSYKVVPEEKVVISEYGIKMKVPSPKGEPVTIKILRNEIVKVLVHFGKSMPVLFYYTTNRAGIKVRNTLKMPHKMDSIYFDPTSKVEMHKRIILFPDKLTEETRLFIKSVYDTQCLLEDLSSQEADEILIRVAPKDIPQQPKKDNLQNTSSMTASNIQTIMVYPPPPSKGGISINTEDYACLGEDQFLNDVIIDFYLKYIVQTSLSEYDQKRTHVFSSFFYKRLTTKCSPHGGGNKYQDDPKLNAAEKRHARVKGWTKSVDLFSKDFIIIPINENSHWFLGIICFPGLTTAVRMSDNAPVANPVRRKPKTGNMTVLTGGQAPATIGATTITMVHPVAEPTITLEADDEDRDEAEGDDDDLEPNTSDEESNKDPSEELLDEATHKIPKAPKPAVDTGEPIKQPCILIFDSLAGASRSRVCATLREYLEVEYKVRHKGRKRDFSKDTIRGAVPKVPQQTNYTDCGLYVLQYVETFFQKPITNYRMPIKMLKDWFTPEVVNRKRYEIQQLLHRLMEEQNVDISRLNLPNLGLHPDGTSSHLPFSDGEDEELEEEEAEMEGELDETLEDEMNMDEEMDMEMPEGELPSEEDDIGGQNSSISERSNEYFVDKTSNFPFRHIDTSTMPCKIEQIGVTDVVQIKRKLSTSLKDVRSPRITPNTTITRQPLNDNKRMRCD</sequence>
<proteinExistence type="evidence at transcript level"/>
<protein>
    <submittedName>
        <fullName evidence="8">Putative sentrin/sumo-specific protease senp7</fullName>
    </submittedName>
</protein>
<dbReference type="GO" id="GO:0070139">
    <property type="term" value="F:SUMO-specific endopeptidase activity"/>
    <property type="evidence" value="ECO:0007669"/>
    <property type="project" value="TreeGrafter"/>
</dbReference>
<dbReference type="PANTHER" id="PTHR46896">
    <property type="entry name" value="SENTRIN-SPECIFIC PROTEASE"/>
    <property type="match status" value="1"/>
</dbReference>
<keyword evidence="4" id="KW-0833">Ubl conjugation pathway</keyword>
<keyword evidence="2" id="KW-0597">Phosphoprotein</keyword>
<evidence type="ECO:0000256" key="5">
    <source>
        <dbReference type="ARBA" id="ARBA00022801"/>
    </source>
</evidence>
<feature type="region of interest" description="Disordered" evidence="6">
    <location>
        <begin position="910"/>
        <end position="930"/>
    </location>
</feature>
<dbReference type="PANTHER" id="PTHR46896:SF3">
    <property type="entry name" value="FI06413P-RELATED"/>
    <property type="match status" value="1"/>
</dbReference>
<comment type="similarity">
    <text evidence="1">Belongs to the peptidase C48 family.</text>
</comment>
<dbReference type="AlphaFoldDB" id="A0A023FBJ5"/>
<feature type="region of interest" description="Disordered" evidence="6">
    <location>
        <begin position="178"/>
        <end position="231"/>
    </location>
</feature>
<dbReference type="InterPro" id="IPR038765">
    <property type="entry name" value="Papain-like_cys_pep_sf"/>
</dbReference>
<dbReference type="Gene3D" id="1.10.418.20">
    <property type="match status" value="1"/>
</dbReference>
<dbReference type="Gene3D" id="3.30.310.130">
    <property type="entry name" value="Ubiquitin-related"/>
    <property type="match status" value="1"/>
</dbReference>
<dbReference type="PROSITE" id="PS50600">
    <property type="entry name" value="ULP_PROTEASE"/>
    <property type="match status" value="1"/>
</dbReference>
<evidence type="ECO:0000256" key="4">
    <source>
        <dbReference type="ARBA" id="ARBA00022786"/>
    </source>
</evidence>
<dbReference type="GO" id="GO:0006508">
    <property type="term" value="P:proteolysis"/>
    <property type="evidence" value="ECO:0007669"/>
    <property type="project" value="UniProtKB-KW"/>
</dbReference>
<feature type="region of interest" description="Disordered" evidence="6">
    <location>
        <begin position="600"/>
        <end position="634"/>
    </location>
</feature>
<feature type="non-terminal residue" evidence="8">
    <location>
        <position position="1"/>
    </location>
</feature>
<name>A0A023FBJ5_TRIIF</name>
<feature type="domain" description="Ubiquitin-like protease family profile" evidence="7">
    <location>
        <begin position="430"/>
        <end position="731"/>
    </location>
</feature>
<keyword evidence="3 8" id="KW-0645">Protease</keyword>
<accession>A0A023FBJ5</accession>
<evidence type="ECO:0000259" key="7">
    <source>
        <dbReference type="PROSITE" id="PS50600"/>
    </source>
</evidence>
<dbReference type="GO" id="GO:0005634">
    <property type="term" value="C:nucleus"/>
    <property type="evidence" value="ECO:0007669"/>
    <property type="project" value="TreeGrafter"/>
</dbReference>
<feature type="compositionally biased region" description="Acidic residues" evidence="6">
    <location>
        <begin position="834"/>
        <end position="847"/>
    </location>
</feature>
<dbReference type="SUPFAM" id="SSF54001">
    <property type="entry name" value="Cysteine proteinases"/>
    <property type="match status" value="1"/>
</dbReference>
<evidence type="ECO:0000256" key="6">
    <source>
        <dbReference type="SAM" id="MobiDB-lite"/>
    </source>
</evidence>
<feature type="compositionally biased region" description="Acidic residues" evidence="6">
    <location>
        <begin position="800"/>
        <end position="822"/>
    </location>
</feature>
<feature type="compositionally biased region" description="Polar residues" evidence="6">
    <location>
        <begin position="910"/>
        <end position="922"/>
    </location>
</feature>
<feature type="compositionally biased region" description="Polar residues" evidence="6">
    <location>
        <begin position="189"/>
        <end position="198"/>
    </location>
</feature>
<keyword evidence="5" id="KW-0378">Hydrolase</keyword>
<dbReference type="Pfam" id="PF02902">
    <property type="entry name" value="Peptidase_C48"/>
    <property type="match status" value="1"/>
</dbReference>
<dbReference type="GO" id="GO:0005737">
    <property type="term" value="C:cytoplasm"/>
    <property type="evidence" value="ECO:0007669"/>
    <property type="project" value="TreeGrafter"/>
</dbReference>
<feature type="region of interest" description="Disordered" evidence="6">
    <location>
        <begin position="834"/>
        <end position="855"/>
    </location>
</feature>
<dbReference type="InterPro" id="IPR003653">
    <property type="entry name" value="Peptidase_C48_C"/>
</dbReference>